<reference evidence="5 6" key="1">
    <citation type="submission" date="2016-04" db="EMBL/GenBank/DDBJ databases">
        <title>ATOL: Assembling a taxonomically balanced genome-scale reconstruction of the evolutionary history of the Enterobacteriaceae.</title>
        <authorList>
            <person name="Plunkett G.III."/>
            <person name="Neeno-Eckwall E.C."/>
            <person name="Glasner J.D."/>
            <person name="Perna N.T."/>
        </authorList>
    </citation>
    <scope>NUCLEOTIDE SEQUENCE [LARGE SCALE GENOMIC DNA]</scope>
    <source>
        <strain evidence="5 6">ATCC 12841</strain>
    </source>
</reference>
<dbReference type="Pfam" id="PF00392">
    <property type="entry name" value="GntR"/>
    <property type="match status" value="1"/>
</dbReference>
<dbReference type="SUPFAM" id="SSF46785">
    <property type="entry name" value="Winged helix' DNA-binding domain"/>
    <property type="match status" value="1"/>
</dbReference>
<feature type="domain" description="HTH gntR-type" evidence="4">
    <location>
        <begin position="12"/>
        <end position="80"/>
    </location>
</feature>
<dbReference type="Gene3D" id="1.10.10.10">
    <property type="entry name" value="Winged helix-like DNA-binding domain superfamily/Winged helix DNA-binding domain"/>
    <property type="match status" value="1"/>
</dbReference>
<evidence type="ECO:0000256" key="2">
    <source>
        <dbReference type="ARBA" id="ARBA00023125"/>
    </source>
</evidence>
<organism evidence="5 6">
    <name type="scientific">Obesumbacterium proteus ATCC 12841</name>
    <dbReference type="NCBI Taxonomy" id="1354268"/>
    <lineage>
        <taxon>Bacteria</taxon>
        <taxon>Pseudomonadati</taxon>
        <taxon>Pseudomonadota</taxon>
        <taxon>Gammaproteobacteria</taxon>
        <taxon>Enterobacterales</taxon>
        <taxon>Hafniaceae</taxon>
        <taxon>Obesumbacterium</taxon>
    </lineage>
</organism>
<keyword evidence="1" id="KW-0805">Transcription regulation</keyword>
<dbReference type="InterPro" id="IPR036388">
    <property type="entry name" value="WH-like_DNA-bd_sf"/>
</dbReference>
<keyword evidence="3" id="KW-0804">Transcription</keyword>
<evidence type="ECO:0000313" key="6">
    <source>
        <dbReference type="Proteomes" id="UP000078431"/>
    </source>
</evidence>
<dbReference type="InterPro" id="IPR008920">
    <property type="entry name" value="TF_FadR/GntR_C"/>
</dbReference>
<dbReference type="Gene3D" id="1.20.120.530">
    <property type="entry name" value="GntR ligand-binding domain-like"/>
    <property type="match status" value="1"/>
</dbReference>
<dbReference type="SUPFAM" id="SSF48008">
    <property type="entry name" value="GntR ligand-binding domain-like"/>
    <property type="match status" value="1"/>
</dbReference>
<dbReference type="InterPro" id="IPR036390">
    <property type="entry name" value="WH_DNA-bd_sf"/>
</dbReference>
<dbReference type="CDD" id="cd07377">
    <property type="entry name" value="WHTH_GntR"/>
    <property type="match status" value="1"/>
</dbReference>
<comment type="caution">
    <text evidence="5">The sequence shown here is derived from an EMBL/GenBank/DDBJ whole genome shotgun (WGS) entry which is preliminary data.</text>
</comment>
<dbReference type="SMART" id="SM00345">
    <property type="entry name" value="HTH_GNTR"/>
    <property type="match status" value="1"/>
</dbReference>
<dbReference type="InterPro" id="IPR011711">
    <property type="entry name" value="GntR_C"/>
</dbReference>
<keyword evidence="2" id="KW-0238">DNA-binding</keyword>
<dbReference type="SMART" id="SM00895">
    <property type="entry name" value="FCD"/>
    <property type="match status" value="1"/>
</dbReference>
<protein>
    <submittedName>
        <fullName evidence="5">GntR family transcriptional regulator</fullName>
    </submittedName>
</protein>
<evidence type="ECO:0000256" key="3">
    <source>
        <dbReference type="ARBA" id="ARBA00023163"/>
    </source>
</evidence>
<gene>
    <name evidence="5" type="ORF">M993_01052</name>
</gene>
<dbReference type="PROSITE" id="PS50949">
    <property type="entry name" value="HTH_GNTR"/>
    <property type="match status" value="1"/>
</dbReference>
<dbReference type="AlphaFoldDB" id="A0AA91EJG5"/>
<dbReference type="PANTHER" id="PTHR43537:SF44">
    <property type="entry name" value="GNTR FAMILY REGULATORY PROTEIN"/>
    <property type="match status" value="1"/>
</dbReference>
<dbReference type="EMBL" id="LXEX01000016">
    <property type="protein sequence ID" value="OAT60275.1"/>
    <property type="molecule type" value="Genomic_DNA"/>
</dbReference>
<dbReference type="PRINTS" id="PR00035">
    <property type="entry name" value="HTHGNTR"/>
</dbReference>
<sequence>MATEKVMSKPTSSVSESITRDLAIRIIRGELAEGMAIPGEHELAQQYDASRTSVRNALQVLGAKGMLLIQAKRRSTVTPREQWSFLDAEVLSWLEDVGIESELVEQLMLTRLIFEPDVAAMAALNANGHDLAAIEDAWTTMQAGQKNNSAEQFERGDLAFHTAVLRACHNPFLASVGNALSAAMLLSFKQTLEDDLQLTQDAVQQHRDLFEAIRLKQADTARQCMRHILLSAAHKHIWREIPEKYQHFF</sequence>
<proteinExistence type="predicted"/>
<accession>A0AA91EJG5</accession>
<name>A0AA91EJG5_9GAMM</name>
<evidence type="ECO:0000259" key="4">
    <source>
        <dbReference type="PROSITE" id="PS50949"/>
    </source>
</evidence>
<evidence type="ECO:0000256" key="1">
    <source>
        <dbReference type="ARBA" id="ARBA00023015"/>
    </source>
</evidence>
<evidence type="ECO:0000313" key="5">
    <source>
        <dbReference type="EMBL" id="OAT60275.1"/>
    </source>
</evidence>
<dbReference type="GO" id="GO:0003677">
    <property type="term" value="F:DNA binding"/>
    <property type="evidence" value="ECO:0007669"/>
    <property type="project" value="UniProtKB-KW"/>
</dbReference>
<dbReference type="InterPro" id="IPR000524">
    <property type="entry name" value="Tscrpt_reg_HTH_GntR"/>
</dbReference>
<dbReference type="PANTHER" id="PTHR43537">
    <property type="entry name" value="TRANSCRIPTIONAL REGULATOR, GNTR FAMILY"/>
    <property type="match status" value="1"/>
</dbReference>
<keyword evidence="6" id="KW-1185">Reference proteome</keyword>
<dbReference type="Proteomes" id="UP000078431">
    <property type="component" value="Unassembled WGS sequence"/>
</dbReference>
<dbReference type="GO" id="GO:0003700">
    <property type="term" value="F:DNA-binding transcription factor activity"/>
    <property type="evidence" value="ECO:0007669"/>
    <property type="project" value="InterPro"/>
</dbReference>
<dbReference type="Pfam" id="PF07729">
    <property type="entry name" value="FCD"/>
    <property type="match status" value="1"/>
</dbReference>